<protein>
    <submittedName>
        <fullName evidence="2">Lysophospholipase</fullName>
    </submittedName>
</protein>
<accession>Q1N0P4</accession>
<organism evidence="2 3">
    <name type="scientific">Bermanella marisrubri</name>
    <dbReference type="NCBI Taxonomy" id="207949"/>
    <lineage>
        <taxon>Bacteria</taxon>
        <taxon>Pseudomonadati</taxon>
        <taxon>Pseudomonadota</taxon>
        <taxon>Gammaproteobacteria</taxon>
        <taxon>Oceanospirillales</taxon>
        <taxon>Oceanospirillaceae</taxon>
        <taxon>Bermanella</taxon>
    </lineage>
</organism>
<dbReference type="AlphaFoldDB" id="Q1N0P4"/>
<proteinExistence type="predicted"/>
<dbReference type="Gene3D" id="3.40.50.1820">
    <property type="entry name" value="alpha/beta hydrolase"/>
    <property type="match status" value="1"/>
</dbReference>
<dbReference type="PANTHER" id="PTHR11614">
    <property type="entry name" value="PHOSPHOLIPASE-RELATED"/>
    <property type="match status" value="1"/>
</dbReference>
<dbReference type="SUPFAM" id="SSF53474">
    <property type="entry name" value="alpha/beta-Hydrolases"/>
    <property type="match status" value="1"/>
</dbReference>
<dbReference type="InterPro" id="IPR029058">
    <property type="entry name" value="AB_hydrolase_fold"/>
</dbReference>
<feature type="domain" description="Serine aminopeptidase S33" evidence="1">
    <location>
        <begin position="30"/>
        <end position="293"/>
    </location>
</feature>
<dbReference type="Proteomes" id="UP000004263">
    <property type="component" value="Unassembled WGS sequence"/>
</dbReference>
<evidence type="ECO:0000313" key="3">
    <source>
        <dbReference type="Proteomes" id="UP000004263"/>
    </source>
</evidence>
<dbReference type="InterPro" id="IPR022742">
    <property type="entry name" value="Hydrolase_4"/>
</dbReference>
<comment type="caution">
    <text evidence="2">The sequence shown here is derived from an EMBL/GenBank/DDBJ whole genome shotgun (WGS) entry which is preliminary data.</text>
</comment>
<dbReference type="ESTHER" id="9gamm-q1n0p4">
    <property type="family name" value="Monoglyceridelipase_lysophospholip"/>
</dbReference>
<evidence type="ECO:0000313" key="2">
    <source>
        <dbReference type="EMBL" id="EAT11789.1"/>
    </source>
</evidence>
<keyword evidence="3" id="KW-1185">Reference proteome</keyword>
<dbReference type="Pfam" id="PF12146">
    <property type="entry name" value="Hydrolase_4"/>
    <property type="match status" value="1"/>
</dbReference>
<name>Q1N0P4_9GAMM</name>
<reference evidence="2 3" key="1">
    <citation type="submission" date="2006-03" db="EMBL/GenBank/DDBJ databases">
        <authorList>
            <person name="Pinhassi J."/>
            <person name="Pedros-Alio C."/>
            <person name="Ferriera S."/>
            <person name="Johnson J."/>
            <person name="Kravitz S."/>
            <person name="Halpern A."/>
            <person name="Remington K."/>
            <person name="Beeson K."/>
            <person name="Tran B."/>
            <person name="Rogers Y.-H."/>
            <person name="Friedman R."/>
            <person name="Venter J.C."/>
        </authorList>
    </citation>
    <scope>NUCLEOTIDE SEQUENCE [LARGE SCALE GENOMIC DNA]</scope>
    <source>
        <strain evidence="2 3">RED65</strain>
    </source>
</reference>
<gene>
    <name evidence="2" type="ORF">RED65_05364</name>
</gene>
<dbReference type="HOGENOM" id="CLU_026209_1_0_6"/>
<dbReference type="STRING" id="207949.RED65_05364"/>
<evidence type="ECO:0000259" key="1">
    <source>
        <dbReference type="Pfam" id="PF12146"/>
    </source>
</evidence>
<sequence>MHHRDFLVQKHSITSQDNHVIEAFSWPIESAKACIHINHGMAEHAERYNELAMHLNTQGFSVIAHNHRGHGHCENKNEALGHYADNLGWEKVVNDIDYVRDALADTTLPYIIMGHSMGSFIIQGYLLRNQPTVDGVVLSGSNWQPTALLKAATFVSKIESVRLSPSKPSPVLQFLSFGTFNKPFKPNRTDFDWLSRDPEQVDRYINDTLCGFDCTVRLWQDFFIGMSEIFTNSGFKTINQNKPLYIYGGEKDPVGNFGKGLPKLAKQYQKNGWEDVTMKLYKDGRHEMINETNRHEVFNDLSEWLLSRF</sequence>
<dbReference type="InterPro" id="IPR051044">
    <property type="entry name" value="MAG_DAG_Lipase"/>
</dbReference>
<dbReference type="EMBL" id="AAQH01000013">
    <property type="protein sequence ID" value="EAT11789.1"/>
    <property type="molecule type" value="Genomic_DNA"/>
</dbReference>